<dbReference type="InterPro" id="IPR011042">
    <property type="entry name" value="6-blade_b-propeller_TolB-like"/>
</dbReference>
<proteinExistence type="predicted"/>
<protein>
    <submittedName>
        <fullName evidence="1">Translocation protein TolB</fullName>
    </submittedName>
</protein>
<name>A0A0U5AY72_9BACL</name>
<dbReference type="KEGG" id="asoc:CB4_02884"/>
<evidence type="ECO:0000313" key="2">
    <source>
        <dbReference type="Proteomes" id="UP000217696"/>
    </source>
</evidence>
<dbReference type="Proteomes" id="UP000217696">
    <property type="component" value="Chromosome"/>
</dbReference>
<dbReference type="PANTHER" id="PTHR36842">
    <property type="entry name" value="PROTEIN TOLB HOMOLOG"/>
    <property type="match status" value="1"/>
</dbReference>
<reference evidence="1 2" key="1">
    <citation type="submission" date="2015-12" db="EMBL/GenBank/DDBJ databases">
        <title>Genome sequence of Aneurinibacillus soli.</title>
        <authorList>
            <person name="Lee J.S."/>
            <person name="Lee K.C."/>
            <person name="Kim K.K."/>
            <person name="Lee B.W."/>
        </authorList>
    </citation>
    <scope>NUCLEOTIDE SEQUENCE [LARGE SCALE GENOMIC DNA]</scope>
    <source>
        <strain evidence="1 2">CB4</strain>
    </source>
</reference>
<dbReference type="RefSeq" id="WP_096466435.1">
    <property type="nucleotide sequence ID" value="NZ_AP017312.1"/>
</dbReference>
<organism evidence="1 2">
    <name type="scientific">Aneurinibacillus soli</name>
    <dbReference type="NCBI Taxonomy" id="1500254"/>
    <lineage>
        <taxon>Bacteria</taxon>
        <taxon>Bacillati</taxon>
        <taxon>Bacillota</taxon>
        <taxon>Bacilli</taxon>
        <taxon>Bacillales</taxon>
        <taxon>Paenibacillaceae</taxon>
        <taxon>Aneurinibacillus group</taxon>
        <taxon>Aneurinibacillus</taxon>
    </lineage>
</organism>
<evidence type="ECO:0000313" key="1">
    <source>
        <dbReference type="EMBL" id="BAU28709.1"/>
    </source>
</evidence>
<dbReference type="OrthoDB" id="9774911at2"/>
<dbReference type="Gene3D" id="2.120.10.30">
    <property type="entry name" value="TolB, C-terminal domain"/>
    <property type="match status" value="2"/>
</dbReference>
<gene>
    <name evidence="1" type="ORF">CB4_02884</name>
</gene>
<sequence>MFFRTLLLLCLLTVSAPAGSYAASTSVSAAFIRDGFVWTKQGTTEVKISQGKPCTTPRWSPDGRWVAYLQGTSKQQLYVYDTKTRRTHTVYSGAASQIAWAPDQNTLAFQIGGVLNVSDISPDGPTPFRNVALAVDNYSWQPDGSGFLVSSSACLTPAGWTNPKLYTVPIDAKLDPKKVQLLYTLPNEISKDGATIQAIGTSSFKWSPDHSWIAFIVSPTASLSMDSDMLCIVSADGRTFRVIGEMLNSESWFAWAPSENRLGYIAGGGRYAFENKKLRLSSPTAVPSAPLTPNGYVDRDLEWISNTYLVVSRAKESKPFSNIITVPSSRLYGLTIPSGVARALTETPPNNASDIAPVYLPHSNQLAWQRVQGTQANVWLARPDGSASHVWINRIDAPSSYYGRSRNDDVLSLYERTEQAEQSTFLLP</sequence>
<dbReference type="PANTHER" id="PTHR36842:SF1">
    <property type="entry name" value="PROTEIN TOLB"/>
    <property type="match status" value="1"/>
</dbReference>
<keyword evidence="2" id="KW-1185">Reference proteome</keyword>
<accession>A0A0U5AY72</accession>
<dbReference type="EMBL" id="AP017312">
    <property type="protein sequence ID" value="BAU28709.1"/>
    <property type="molecule type" value="Genomic_DNA"/>
</dbReference>
<dbReference type="SUPFAM" id="SSF82171">
    <property type="entry name" value="DPP6 N-terminal domain-like"/>
    <property type="match status" value="1"/>
</dbReference>
<dbReference type="AlphaFoldDB" id="A0A0U5AY72"/>